<dbReference type="Pfam" id="PF14016">
    <property type="entry name" value="DUF4232"/>
    <property type="match status" value="1"/>
</dbReference>
<organism evidence="2 3">
    <name type="scientific">Streptomyces angustmyceticus</name>
    <dbReference type="NCBI Taxonomy" id="285578"/>
    <lineage>
        <taxon>Bacteria</taxon>
        <taxon>Bacillati</taxon>
        <taxon>Actinomycetota</taxon>
        <taxon>Actinomycetes</taxon>
        <taxon>Kitasatosporales</taxon>
        <taxon>Streptomycetaceae</taxon>
        <taxon>Streptomyces</taxon>
    </lineage>
</organism>
<dbReference type="AlphaFoldDB" id="A0A5J4LLF8"/>
<sequence>MRMSLGRPDQGAGNIRYALVFTNSGKQSCTLRGYPGVSLLARDGQPVGRPAGREGGAGRAVTLAPGASAHAVLHTVNEGMKGSGCWKGADLVQAYPPGSKESMTTRGSGLRVCGNEFTVSTLSPAAG</sequence>
<feature type="domain" description="DUF4232" evidence="1">
    <location>
        <begin position="2"/>
        <end position="122"/>
    </location>
</feature>
<dbReference type="InterPro" id="IPR025326">
    <property type="entry name" value="DUF4232"/>
</dbReference>
<dbReference type="EMBL" id="BLAG01000014">
    <property type="protein sequence ID" value="GES32436.1"/>
    <property type="molecule type" value="Genomic_DNA"/>
</dbReference>
<proteinExistence type="predicted"/>
<keyword evidence="3" id="KW-1185">Reference proteome</keyword>
<dbReference type="Proteomes" id="UP000325598">
    <property type="component" value="Unassembled WGS sequence"/>
</dbReference>
<evidence type="ECO:0000313" key="3">
    <source>
        <dbReference type="Proteomes" id="UP000325598"/>
    </source>
</evidence>
<evidence type="ECO:0000259" key="1">
    <source>
        <dbReference type="Pfam" id="PF14016"/>
    </source>
</evidence>
<gene>
    <name evidence="2" type="ORF">San01_49230</name>
</gene>
<protein>
    <recommendedName>
        <fullName evidence="1">DUF4232 domain-containing protein</fullName>
    </recommendedName>
</protein>
<reference evidence="2 3" key="1">
    <citation type="submission" date="2019-10" db="EMBL/GenBank/DDBJ databases">
        <title>Whole genome shotgun sequence of Streptomyces angustmyceticus NBRC 3934.</title>
        <authorList>
            <person name="Hosoyama A."/>
            <person name="Ichikawa N."/>
            <person name="Kimura A."/>
            <person name="Kitahashi Y."/>
            <person name="Komaki H."/>
            <person name="Uohara A."/>
        </authorList>
    </citation>
    <scope>NUCLEOTIDE SEQUENCE [LARGE SCALE GENOMIC DNA]</scope>
    <source>
        <strain evidence="2 3">NBRC 3934</strain>
    </source>
</reference>
<evidence type="ECO:0000313" key="2">
    <source>
        <dbReference type="EMBL" id="GES32436.1"/>
    </source>
</evidence>
<comment type="caution">
    <text evidence="2">The sequence shown here is derived from an EMBL/GenBank/DDBJ whole genome shotgun (WGS) entry which is preliminary data.</text>
</comment>
<name>A0A5J4LLF8_9ACTN</name>
<accession>A0A5J4LLF8</accession>